<name>A0ABU7WJ51_9GAMM</name>
<evidence type="ECO:0000313" key="1">
    <source>
        <dbReference type="EMBL" id="MEF3083752.1"/>
    </source>
</evidence>
<sequence>MKQIADNISTCGARQRAPRVLREARRAMKQTASRTSTCGARGAECVVRPDETQRLMAAPTSPNAVIPAQAGIQ</sequence>
<gene>
    <name evidence="1" type="ORF">V3391_16160</name>
</gene>
<dbReference type="EMBL" id="JAZHBM010000003">
    <property type="protein sequence ID" value="MEF3083752.1"/>
    <property type="molecule type" value="Genomic_DNA"/>
</dbReference>
<comment type="caution">
    <text evidence="1">The sequence shown here is derived from an EMBL/GenBank/DDBJ whole genome shotgun (WGS) entry which is preliminary data.</text>
</comment>
<organism evidence="1 2">
    <name type="scientific">Luteimonas flava</name>
    <dbReference type="NCBI Taxonomy" id="3115822"/>
    <lineage>
        <taxon>Bacteria</taxon>
        <taxon>Pseudomonadati</taxon>
        <taxon>Pseudomonadota</taxon>
        <taxon>Gammaproteobacteria</taxon>
        <taxon>Lysobacterales</taxon>
        <taxon>Lysobacteraceae</taxon>
        <taxon>Luteimonas</taxon>
    </lineage>
</organism>
<keyword evidence="2" id="KW-1185">Reference proteome</keyword>
<evidence type="ECO:0000313" key="2">
    <source>
        <dbReference type="Proteomes" id="UP001358324"/>
    </source>
</evidence>
<accession>A0ABU7WJ51</accession>
<proteinExistence type="predicted"/>
<dbReference type="Proteomes" id="UP001358324">
    <property type="component" value="Unassembled WGS sequence"/>
</dbReference>
<dbReference type="RefSeq" id="WP_332079455.1">
    <property type="nucleotide sequence ID" value="NZ_JAZHBM010000003.1"/>
</dbReference>
<reference evidence="1 2" key="1">
    <citation type="submission" date="2024-01" db="EMBL/GenBank/DDBJ databases">
        <title>Novel species of the genus Luteimonas isolated from rivers.</title>
        <authorList>
            <person name="Lu H."/>
        </authorList>
    </citation>
    <scope>NUCLEOTIDE SEQUENCE [LARGE SCALE GENOMIC DNA]</scope>
    <source>
        <strain evidence="1 2">SMYT11W</strain>
    </source>
</reference>
<protein>
    <submittedName>
        <fullName evidence="1">Uncharacterized protein</fullName>
    </submittedName>
</protein>